<dbReference type="Proteomes" id="UP001412067">
    <property type="component" value="Unassembled WGS sequence"/>
</dbReference>
<comment type="caution">
    <text evidence="1">The sequence shown here is derived from an EMBL/GenBank/DDBJ whole genome shotgun (WGS) entry which is preliminary data.</text>
</comment>
<evidence type="ECO:0000313" key="2">
    <source>
        <dbReference type="Proteomes" id="UP001412067"/>
    </source>
</evidence>
<sequence>MGPAKIGEPCLFPHVEEHRLRLPNTQAPIPSCPKTRLKKSSAKFMYVAASLLSADSKEPFFSTIDHRKDVVLPYVESDEEAYVKYSQYARNIGFSIHIHYQLHRPLTRWTQIRYDLLSWYDFLKATLNIHMIHSVNSGEETMFIGVERAGKSGEYD</sequence>
<organism evidence="1 2">
    <name type="scientific">Platanthera guangdongensis</name>
    <dbReference type="NCBI Taxonomy" id="2320717"/>
    <lineage>
        <taxon>Eukaryota</taxon>
        <taxon>Viridiplantae</taxon>
        <taxon>Streptophyta</taxon>
        <taxon>Embryophyta</taxon>
        <taxon>Tracheophyta</taxon>
        <taxon>Spermatophyta</taxon>
        <taxon>Magnoliopsida</taxon>
        <taxon>Liliopsida</taxon>
        <taxon>Asparagales</taxon>
        <taxon>Orchidaceae</taxon>
        <taxon>Orchidoideae</taxon>
        <taxon>Orchideae</taxon>
        <taxon>Orchidinae</taxon>
        <taxon>Platanthera</taxon>
    </lineage>
</organism>
<name>A0ABR2LEA9_9ASPA</name>
<accession>A0ABR2LEA9</accession>
<evidence type="ECO:0000313" key="1">
    <source>
        <dbReference type="EMBL" id="KAK8937862.1"/>
    </source>
</evidence>
<protein>
    <submittedName>
        <fullName evidence="1">Uncharacterized protein</fullName>
    </submittedName>
</protein>
<proteinExistence type="predicted"/>
<gene>
    <name evidence="1" type="ORF">KSP40_PGU019357</name>
</gene>
<reference evidence="1 2" key="1">
    <citation type="journal article" date="2022" name="Nat. Plants">
        <title>Genomes of leafy and leafless Platanthera orchids illuminate the evolution of mycoheterotrophy.</title>
        <authorList>
            <person name="Li M.H."/>
            <person name="Liu K.W."/>
            <person name="Li Z."/>
            <person name="Lu H.C."/>
            <person name="Ye Q.L."/>
            <person name="Zhang D."/>
            <person name="Wang J.Y."/>
            <person name="Li Y.F."/>
            <person name="Zhong Z.M."/>
            <person name="Liu X."/>
            <person name="Yu X."/>
            <person name="Liu D.K."/>
            <person name="Tu X.D."/>
            <person name="Liu B."/>
            <person name="Hao Y."/>
            <person name="Liao X.Y."/>
            <person name="Jiang Y.T."/>
            <person name="Sun W.H."/>
            <person name="Chen J."/>
            <person name="Chen Y.Q."/>
            <person name="Ai Y."/>
            <person name="Zhai J.W."/>
            <person name="Wu S.S."/>
            <person name="Zhou Z."/>
            <person name="Hsiao Y.Y."/>
            <person name="Wu W.L."/>
            <person name="Chen Y.Y."/>
            <person name="Lin Y.F."/>
            <person name="Hsu J.L."/>
            <person name="Li C.Y."/>
            <person name="Wang Z.W."/>
            <person name="Zhao X."/>
            <person name="Zhong W.Y."/>
            <person name="Ma X.K."/>
            <person name="Ma L."/>
            <person name="Huang J."/>
            <person name="Chen G.Z."/>
            <person name="Huang M.Z."/>
            <person name="Huang L."/>
            <person name="Peng D.H."/>
            <person name="Luo Y.B."/>
            <person name="Zou S.Q."/>
            <person name="Chen S.P."/>
            <person name="Lan S."/>
            <person name="Tsai W.C."/>
            <person name="Van de Peer Y."/>
            <person name="Liu Z.J."/>
        </authorList>
    </citation>
    <scope>NUCLEOTIDE SEQUENCE [LARGE SCALE GENOMIC DNA]</scope>
    <source>
        <strain evidence="1">Lor288</strain>
    </source>
</reference>
<dbReference type="EMBL" id="JBBWWR010000021">
    <property type="protein sequence ID" value="KAK8937862.1"/>
    <property type="molecule type" value="Genomic_DNA"/>
</dbReference>
<keyword evidence="2" id="KW-1185">Reference proteome</keyword>